<dbReference type="InterPro" id="IPR035093">
    <property type="entry name" value="RelE/ParE_toxin_dom_sf"/>
</dbReference>
<accession>A0ABP9TWY9</accession>
<keyword evidence="2" id="KW-1277">Toxin-antitoxin system</keyword>
<comment type="similarity">
    <text evidence="1 3">Belongs to the RelE toxin family.</text>
</comment>
<evidence type="ECO:0000256" key="3">
    <source>
        <dbReference type="PIRNR" id="PIRNR029218"/>
    </source>
</evidence>
<dbReference type="RefSeq" id="WP_412708651.1">
    <property type="nucleotide sequence ID" value="NZ_BAABMM010000043.1"/>
</dbReference>
<proteinExistence type="inferred from homology"/>
<dbReference type="Pfam" id="PF05016">
    <property type="entry name" value="ParE_toxin"/>
    <property type="match status" value="1"/>
</dbReference>
<name>A0ABP9TWY9_9RICK</name>
<sequence>MMSKIMSYKLTKIAENDLLQIKYYSEEVWEQEIARKYLTQIHNKCIEICNFPNIGINRLEIFKNIKSIIFNSHIILYCLIENEISILRVLHKNMDITEIYSKKLI</sequence>
<dbReference type="PANTHER" id="PTHR33755:SF9">
    <property type="entry name" value="TOXIN PARE1"/>
    <property type="match status" value="1"/>
</dbReference>
<dbReference type="Proteomes" id="UP001628124">
    <property type="component" value="Unassembled WGS sequence"/>
</dbReference>
<evidence type="ECO:0000313" key="5">
    <source>
        <dbReference type="Proteomes" id="UP001628124"/>
    </source>
</evidence>
<dbReference type="InterPro" id="IPR028344">
    <property type="entry name" value="ParE1/4"/>
</dbReference>
<dbReference type="Gene3D" id="3.30.2310.20">
    <property type="entry name" value="RelE-like"/>
    <property type="match status" value="1"/>
</dbReference>
<evidence type="ECO:0000256" key="1">
    <source>
        <dbReference type="ARBA" id="ARBA00006226"/>
    </source>
</evidence>
<protein>
    <recommendedName>
        <fullName evidence="3">Toxin</fullName>
    </recommendedName>
</protein>
<dbReference type="InterPro" id="IPR007712">
    <property type="entry name" value="RelE/ParE_toxin"/>
</dbReference>
<evidence type="ECO:0000256" key="2">
    <source>
        <dbReference type="ARBA" id="ARBA00022649"/>
    </source>
</evidence>
<dbReference type="PIRSF" id="PIRSF029218">
    <property type="entry name" value="ParE"/>
    <property type="match status" value="1"/>
</dbReference>
<dbReference type="InterPro" id="IPR051803">
    <property type="entry name" value="TA_system_RelE-like_toxin"/>
</dbReference>
<evidence type="ECO:0000313" key="4">
    <source>
        <dbReference type="EMBL" id="GAA5253061.1"/>
    </source>
</evidence>
<dbReference type="EMBL" id="BAABMM010000043">
    <property type="protein sequence ID" value="GAA5253061.1"/>
    <property type="molecule type" value="Genomic_DNA"/>
</dbReference>
<keyword evidence="5" id="KW-1185">Reference proteome</keyword>
<gene>
    <name evidence="4" type="ORF">KNCP2_13490</name>
</gene>
<dbReference type="PANTHER" id="PTHR33755">
    <property type="entry name" value="TOXIN PARE1-RELATED"/>
    <property type="match status" value="1"/>
</dbReference>
<reference evidence="4 5" key="1">
    <citation type="journal article" date="2024" name="Microbiol. Immunol.">
        <title>Discovery of a novel spotted fever group Rickettsia, 'Candidatus Rickettsia kedanie,' in unfed larval chigger mites, Leptotrombidium scutellare.</title>
        <authorList>
            <person name="Ogawa M."/>
            <person name="Matsutani M."/>
            <person name="Katayama T."/>
            <person name="Takada N."/>
            <person name="Noda S."/>
            <person name="Takahashi M."/>
            <person name="Kageyama D."/>
            <person name="Hanaoka N."/>
            <person name="Ebihara H."/>
        </authorList>
    </citation>
    <scope>NUCLEOTIDE SEQUENCE [LARGE SCALE GENOMIC DNA]</scope>
    <source>
        <strain evidence="4 5">KNCP2-13</strain>
    </source>
</reference>
<organism evidence="4 5">
    <name type="scientific">Candidatus Rickettsia kedanie</name>
    <dbReference type="NCBI Taxonomy" id="3115352"/>
    <lineage>
        <taxon>Bacteria</taxon>
        <taxon>Pseudomonadati</taxon>
        <taxon>Pseudomonadota</taxon>
        <taxon>Alphaproteobacteria</taxon>
        <taxon>Rickettsiales</taxon>
        <taxon>Rickettsiaceae</taxon>
        <taxon>Rickettsieae</taxon>
        <taxon>Rickettsia</taxon>
        <taxon>spotted fever group</taxon>
    </lineage>
</organism>
<comment type="caution">
    <text evidence="4">The sequence shown here is derived from an EMBL/GenBank/DDBJ whole genome shotgun (WGS) entry which is preliminary data.</text>
</comment>